<sequence>MANSRSIQNGWGRGGGYMEYYSGYGFYEACGKFSRLKNYAWLFFFFRRDMDIAH</sequence>
<accession>D2Y5T5</accession>
<protein>
    <submittedName>
        <fullName evidence="1">Uncharacterized protein</fullName>
    </submittedName>
</protein>
<name>D2Y5T5_9ALPH</name>
<evidence type="ECO:0000313" key="1">
    <source>
        <dbReference type="EMBL" id="ADA83413.1"/>
    </source>
</evidence>
<proteinExistence type="predicted"/>
<reference evidence="1" key="1">
    <citation type="submission" date="2009-12" db="EMBL/GenBank/DDBJ databases">
        <title>MDV China vaccine strain 814.</title>
        <authorList>
            <person name="Zhang F."/>
            <person name="Liu C."/>
            <person name="Zhang Y."/>
            <person name="Liu A."/>
            <person name="Yan F."/>
        </authorList>
    </citation>
    <scope>NUCLEOTIDE SEQUENCE</scope>
    <source>
        <strain evidence="1">814</strain>
    </source>
</reference>
<dbReference type="EMBL" id="GU354326">
    <property type="protein sequence ID" value="ADA83413.1"/>
    <property type="molecule type" value="Genomic_DNA"/>
</dbReference>
<organism evidence="1">
    <name type="scientific">Gallid alphaherpesvirus 2</name>
    <dbReference type="NCBI Taxonomy" id="10390"/>
    <lineage>
        <taxon>Viruses</taxon>
        <taxon>Duplodnaviria</taxon>
        <taxon>Heunggongvirae</taxon>
        <taxon>Peploviricota</taxon>
        <taxon>Herviviricetes</taxon>
        <taxon>Herpesvirales</taxon>
        <taxon>Orthoherpesviridae</taxon>
        <taxon>Alphaherpesvirinae</taxon>
        <taxon>Mardivirus</taxon>
        <taxon>Mardivirus gallidalpha2</taxon>
    </lineage>
</organism>